<feature type="domain" description="N-(5'phosphoribosyl) anthranilate isomerase (PRAI)" evidence="11">
    <location>
        <begin position="4"/>
        <end position="197"/>
    </location>
</feature>
<dbReference type="UniPathway" id="UPA00035">
    <property type="reaction ID" value="UER00042"/>
</dbReference>
<evidence type="ECO:0000256" key="1">
    <source>
        <dbReference type="ARBA" id="ARBA00001164"/>
    </source>
</evidence>
<evidence type="ECO:0000256" key="8">
    <source>
        <dbReference type="ARBA" id="ARBA00023141"/>
    </source>
</evidence>
<evidence type="ECO:0000313" key="12">
    <source>
        <dbReference type="EMBL" id="STX09793.1"/>
    </source>
</evidence>
<dbReference type="InterPro" id="IPR013785">
    <property type="entry name" value="Aldolase_TIM"/>
</dbReference>
<evidence type="ECO:0000256" key="7">
    <source>
        <dbReference type="ARBA" id="ARBA00022822"/>
    </source>
</evidence>
<comment type="similarity">
    <text evidence="3 10">Belongs to the TrpF family.</text>
</comment>
<keyword evidence="6 10" id="KW-0028">Amino-acid biosynthesis</keyword>
<proteinExistence type="inferred from homology"/>
<evidence type="ECO:0000256" key="3">
    <source>
        <dbReference type="ARBA" id="ARBA00007571"/>
    </source>
</evidence>
<organism evidence="12 14">
    <name type="scientific">Kurthia zopfii</name>
    <dbReference type="NCBI Taxonomy" id="1650"/>
    <lineage>
        <taxon>Bacteria</taxon>
        <taxon>Bacillati</taxon>
        <taxon>Bacillota</taxon>
        <taxon>Bacilli</taxon>
        <taxon>Bacillales</taxon>
        <taxon>Caryophanaceae</taxon>
        <taxon>Kurthia</taxon>
    </lineage>
</organism>
<evidence type="ECO:0000256" key="5">
    <source>
        <dbReference type="ARBA" id="ARBA00022272"/>
    </source>
</evidence>
<dbReference type="NCBIfam" id="NF002300">
    <property type="entry name" value="PRK01222.1-7"/>
    <property type="match status" value="1"/>
</dbReference>
<evidence type="ECO:0000256" key="2">
    <source>
        <dbReference type="ARBA" id="ARBA00004664"/>
    </source>
</evidence>
<reference evidence="12 14" key="1">
    <citation type="submission" date="2018-06" db="EMBL/GenBank/DDBJ databases">
        <authorList>
            <consortium name="Pathogen Informatics"/>
            <person name="Doyle S."/>
        </authorList>
    </citation>
    <scope>NUCLEOTIDE SEQUENCE [LARGE SCALE GENOMIC DNA]</scope>
    <source>
        <strain evidence="12 14">NCTC10597</strain>
    </source>
</reference>
<comment type="catalytic activity">
    <reaction evidence="1 10">
        <text>N-(5-phospho-beta-D-ribosyl)anthranilate = 1-(2-carboxyphenylamino)-1-deoxy-D-ribulose 5-phosphate</text>
        <dbReference type="Rhea" id="RHEA:21540"/>
        <dbReference type="ChEBI" id="CHEBI:18277"/>
        <dbReference type="ChEBI" id="CHEBI:58613"/>
        <dbReference type="EC" id="5.3.1.24"/>
    </reaction>
</comment>
<dbReference type="EC" id="5.3.1.24" evidence="4 10"/>
<evidence type="ECO:0000313" key="13">
    <source>
        <dbReference type="EMBL" id="TDR40961.1"/>
    </source>
</evidence>
<sequence length="211" mass="23332">MTKVKICGLQTIEHIQSAVENGVDYIGFMFAPSTRRITVEEAIILNDKIPHNVKTVGVFVNEAIDIMKTIAATLNLDYIQLHGDEGQDVIDALAPTPVIKAITLKTNYDLLKIQSLQPAFFLFDAPGLKYRGGSGQSFDWTLLENFNQCKAPYFIAGGLHSENVLQAIKQTKPYAVDVSSGVELDGIKNIGKIKQFLTTTKSGEMQYDNNY</sequence>
<evidence type="ECO:0000313" key="14">
    <source>
        <dbReference type="Proteomes" id="UP000254330"/>
    </source>
</evidence>
<dbReference type="InterPro" id="IPR001240">
    <property type="entry name" value="PRAI_dom"/>
</dbReference>
<evidence type="ECO:0000256" key="6">
    <source>
        <dbReference type="ARBA" id="ARBA00022605"/>
    </source>
</evidence>
<gene>
    <name evidence="10 12" type="primary">trpF</name>
    <name evidence="13" type="ORF">DFR61_10778</name>
    <name evidence="12" type="ORF">NCTC10597_01492</name>
</gene>
<keyword evidence="9 10" id="KW-0413">Isomerase</keyword>
<accession>A0A8B4QAM3</accession>
<dbReference type="GO" id="GO:0000162">
    <property type="term" value="P:L-tryptophan biosynthetic process"/>
    <property type="evidence" value="ECO:0007669"/>
    <property type="project" value="UniProtKB-UniRule"/>
</dbReference>
<name>A0A8B4QAM3_9BACL</name>
<dbReference type="CDD" id="cd00405">
    <property type="entry name" value="PRAI"/>
    <property type="match status" value="1"/>
</dbReference>
<evidence type="ECO:0000256" key="9">
    <source>
        <dbReference type="ARBA" id="ARBA00023235"/>
    </source>
</evidence>
<keyword evidence="7 10" id="KW-0822">Tryptophan biosynthesis</keyword>
<dbReference type="OrthoDB" id="9786954at2"/>
<dbReference type="InterPro" id="IPR011060">
    <property type="entry name" value="RibuloseP-bd_barrel"/>
</dbReference>
<comment type="caution">
    <text evidence="12">The sequence shown here is derived from an EMBL/GenBank/DDBJ whole genome shotgun (WGS) entry which is preliminary data.</text>
</comment>
<dbReference type="Gene3D" id="3.20.20.70">
    <property type="entry name" value="Aldolase class I"/>
    <property type="match status" value="1"/>
</dbReference>
<dbReference type="SUPFAM" id="SSF51366">
    <property type="entry name" value="Ribulose-phoshate binding barrel"/>
    <property type="match status" value="1"/>
</dbReference>
<dbReference type="EMBL" id="UGNP01000001">
    <property type="protein sequence ID" value="STX09793.1"/>
    <property type="molecule type" value="Genomic_DNA"/>
</dbReference>
<dbReference type="GO" id="GO:0004640">
    <property type="term" value="F:phosphoribosylanthranilate isomerase activity"/>
    <property type="evidence" value="ECO:0007669"/>
    <property type="project" value="UniProtKB-UniRule"/>
</dbReference>
<evidence type="ECO:0000259" key="11">
    <source>
        <dbReference type="Pfam" id="PF00697"/>
    </source>
</evidence>
<dbReference type="EMBL" id="SNZG01000007">
    <property type="protein sequence ID" value="TDR40961.1"/>
    <property type="molecule type" value="Genomic_DNA"/>
</dbReference>
<comment type="pathway">
    <text evidence="2 10">Amino-acid biosynthesis; L-tryptophan biosynthesis; L-tryptophan from chorismate: step 3/5.</text>
</comment>
<keyword evidence="15" id="KW-1185">Reference proteome</keyword>
<dbReference type="FunFam" id="3.20.20.70:FF:000075">
    <property type="entry name" value="Tryptophan biosynthesis protein TRP1"/>
    <property type="match status" value="1"/>
</dbReference>
<dbReference type="Proteomes" id="UP000294641">
    <property type="component" value="Unassembled WGS sequence"/>
</dbReference>
<dbReference type="Proteomes" id="UP000254330">
    <property type="component" value="Unassembled WGS sequence"/>
</dbReference>
<dbReference type="RefSeq" id="WP_109349083.1">
    <property type="nucleotide sequence ID" value="NZ_BJUE01000008.1"/>
</dbReference>
<dbReference type="Pfam" id="PF00697">
    <property type="entry name" value="PRAI"/>
    <property type="match status" value="1"/>
</dbReference>
<dbReference type="HAMAP" id="MF_00135">
    <property type="entry name" value="PRAI"/>
    <property type="match status" value="1"/>
</dbReference>
<dbReference type="PANTHER" id="PTHR42894">
    <property type="entry name" value="N-(5'-PHOSPHORIBOSYL)ANTHRANILATE ISOMERASE"/>
    <property type="match status" value="1"/>
</dbReference>
<evidence type="ECO:0000313" key="15">
    <source>
        <dbReference type="Proteomes" id="UP000294641"/>
    </source>
</evidence>
<protein>
    <recommendedName>
        <fullName evidence="5 10">N-(5'-phosphoribosyl)anthranilate isomerase</fullName>
        <shortName evidence="10">PRAI</shortName>
        <ecNumber evidence="4 10">5.3.1.24</ecNumber>
    </recommendedName>
</protein>
<reference evidence="13 15" key="2">
    <citation type="submission" date="2019-03" db="EMBL/GenBank/DDBJ databases">
        <title>Genomic Encyclopedia of Type Strains, Phase IV (KMG-IV): sequencing the most valuable type-strain genomes for metagenomic binning, comparative biology and taxonomic classification.</title>
        <authorList>
            <person name="Goeker M."/>
        </authorList>
    </citation>
    <scope>NUCLEOTIDE SEQUENCE [LARGE SCALE GENOMIC DNA]</scope>
    <source>
        <strain evidence="13 15">DSM 20580</strain>
    </source>
</reference>
<dbReference type="InterPro" id="IPR044643">
    <property type="entry name" value="TrpF_fam"/>
</dbReference>
<keyword evidence="8 10" id="KW-0057">Aromatic amino acid biosynthesis</keyword>
<dbReference type="AlphaFoldDB" id="A0A8B4QAM3"/>
<evidence type="ECO:0000256" key="4">
    <source>
        <dbReference type="ARBA" id="ARBA00012572"/>
    </source>
</evidence>
<dbReference type="PANTHER" id="PTHR42894:SF1">
    <property type="entry name" value="N-(5'-PHOSPHORIBOSYL)ANTHRANILATE ISOMERASE"/>
    <property type="match status" value="1"/>
</dbReference>
<evidence type="ECO:0000256" key="10">
    <source>
        <dbReference type="HAMAP-Rule" id="MF_00135"/>
    </source>
</evidence>